<keyword evidence="3" id="KW-1185">Reference proteome</keyword>
<sequence length="176" mass="19971">MSNQDKLTETPDQPPTTDHQRLEVDVTLNSSKRQVNIDRRVVTDHNYRGTRYNRCYRNSQKFWSQANPEKEKPKLNKGKTNANALVSYTVNDVTENQSQIDTPFCPVYKTIAPRSLEHSLADQTIILEQYGLTKGSLETIAILTTDSIAIQTTESVDESINAPPTDVEKRKIYTAI</sequence>
<comment type="caution">
    <text evidence="2">The sequence shown here is derived from an EMBL/GenBank/DDBJ whole genome shotgun (WGS) entry which is preliminary data.</text>
</comment>
<dbReference type="Proteomes" id="UP000596742">
    <property type="component" value="Unassembled WGS sequence"/>
</dbReference>
<proteinExistence type="predicted"/>
<feature type="region of interest" description="Disordered" evidence="1">
    <location>
        <begin position="1"/>
        <end position="21"/>
    </location>
</feature>
<evidence type="ECO:0000313" key="2">
    <source>
        <dbReference type="EMBL" id="VDH89531.1"/>
    </source>
</evidence>
<protein>
    <submittedName>
        <fullName evidence="2">Uncharacterized protein</fullName>
    </submittedName>
</protein>
<dbReference type="EMBL" id="UYJE01000046">
    <property type="protein sequence ID" value="VDH89531.1"/>
    <property type="molecule type" value="Genomic_DNA"/>
</dbReference>
<evidence type="ECO:0000256" key="1">
    <source>
        <dbReference type="SAM" id="MobiDB-lite"/>
    </source>
</evidence>
<name>A0A8B6BES6_MYTGA</name>
<organism evidence="2 3">
    <name type="scientific">Mytilus galloprovincialis</name>
    <name type="common">Mediterranean mussel</name>
    <dbReference type="NCBI Taxonomy" id="29158"/>
    <lineage>
        <taxon>Eukaryota</taxon>
        <taxon>Metazoa</taxon>
        <taxon>Spiralia</taxon>
        <taxon>Lophotrochozoa</taxon>
        <taxon>Mollusca</taxon>
        <taxon>Bivalvia</taxon>
        <taxon>Autobranchia</taxon>
        <taxon>Pteriomorphia</taxon>
        <taxon>Mytilida</taxon>
        <taxon>Mytiloidea</taxon>
        <taxon>Mytilidae</taxon>
        <taxon>Mytilinae</taxon>
        <taxon>Mytilus</taxon>
    </lineage>
</organism>
<evidence type="ECO:0000313" key="3">
    <source>
        <dbReference type="Proteomes" id="UP000596742"/>
    </source>
</evidence>
<gene>
    <name evidence="2" type="ORF">MGAL_10B019011</name>
</gene>
<dbReference type="AlphaFoldDB" id="A0A8B6BES6"/>
<accession>A0A8B6BES6</accession>
<reference evidence="2" key="1">
    <citation type="submission" date="2018-11" db="EMBL/GenBank/DDBJ databases">
        <authorList>
            <person name="Alioto T."/>
            <person name="Alioto T."/>
        </authorList>
    </citation>
    <scope>NUCLEOTIDE SEQUENCE</scope>
</reference>